<comment type="similarity">
    <text evidence="2">Belongs to the SNF2/RAD54 helicase family.</text>
</comment>
<feature type="domain" description="Helicase C-terminal" evidence="13">
    <location>
        <begin position="679"/>
        <end position="839"/>
    </location>
</feature>
<dbReference type="InterPro" id="IPR050496">
    <property type="entry name" value="SNF2_RAD54_helicase_repair"/>
</dbReference>
<sequence>MKEKNPSNELENDININNEAQIERFSEEKDNKFRRNQEKVIFNENNESLKSKKDEENRIEGFFGVLGVMDQDVLERGVSLKVNHEFIENDLKNEYQRLERCTKEKEKLLKKIQKIEEKMAKNGLFVSSILEKEKICQFNNQLFHVEKNIREISKRIENLISEKRKYDQGLTDEKSFKETDREYLIRTGKITPFSNISGLERQIDEDLDDSNDILKPIPLRRALSESEILDNDNINIPLEIQQKKPRLENSNNQIENFQNFSETFDTLVVDENSFIENVQDKRLNEWVTRRKNDRIKYNIVKQEPEIYDELEEWFQPHPTIKDYKFEGYYSLPGDIHPSLFNYQKTCIQWLWELHCQEAGGIIADEMGLGKTIQIAGFLAGLHYSQKLSGPILIVCPATIMRQWVNEFHQWWPPFRVIILHTSGSGLVNIKHELNKNYKSSETMNSNFLKKNVEKIIKKIITLGHVLIITYSGLRIYKEYLLPNKWAYCILDEGHKIRNPDSTISLICKQIKTPHRIILSGTPIQNNLDELWSLFDFIFPGRLGTLPIFQNQFAIPINIGGYANASNIQVQTAYKCACVLRDLISPYLLRRMKADVASDLPNKTEQVLFCKLTKFQKEAYQSFLNSKDMDLILNGERNVLYGIDILRKICNHPDLVDKISLLKINNIEYGDPRKSGKMQVIEDILKLWKSQGHRTLLFTQTRQMLDILEKFIKKMDQFNYYRMDGGTSISSRQYLVDKFNNSDDIHIFLLTTRVGGLGVNLIGANRVIIFDPDWNPSTDVQARERVWRVGQKKEVIIYRLMTSGTIEEKIYHRQIFKQFLTNKILKDPKQKRFFKISDLYDLFSLKSDDIGGSETGEMFIGTEKIYCQSKSSLTNTMHKSEEDKEKLKSIPGVAGLENFTTGDTKSKKKDHEFEILEDIFSKSGVCSTLQHDVIMNSVQQEALLVEKEATRISEEAIRILKASRKNIQKSEIGTLTWTGRFKESSQVNFRRNSNAPISSSLLLNLKNRNCLENNNIQNLFGILNDKSVKLIKSIYDFINVKGGKVSSTDIIERFGTSVNGTQQVVEFRKLLKKIAKLENKFWVLKEKFA</sequence>
<dbReference type="InterPro" id="IPR058951">
    <property type="entry name" value="WHD_Rad26_CSB-like"/>
</dbReference>
<keyword evidence="9" id="KW-0234">DNA repair</keyword>
<dbReference type="FunFam" id="3.40.50.10810:FF:000039">
    <property type="entry name" value="DNA repair protein Rhp26/Rad26"/>
    <property type="match status" value="1"/>
</dbReference>
<dbReference type="PROSITE" id="PS51194">
    <property type="entry name" value="HELICASE_CTER"/>
    <property type="match status" value="1"/>
</dbReference>
<dbReference type="InterPro" id="IPR001650">
    <property type="entry name" value="Helicase_C-like"/>
</dbReference>
<organism evidence="14 15">
    <name type="scientific">Pneumocystis murina (strain B123)</name>
    <name type="common">Mouse pneumocystis pneumonia agent</name>
    <name type="synonym">Pneumocystis carinii f. sp. muris</name>
    <dbReference type="NCBI Taxonomy" id="1069680"/>
    <lineage>
        <taxon>Eukaryota</taxon>
        <taxon>Fungi</taxon>
        <taxon>Dikarya</taxon>
        <taxon>Ascomycota</taxon>
        <taxon>Taphrinomycotina</taxon>
        <taxon>Pneumocystomycetes</taxon>
        <taxon>Pneumocystaceae</taxon>
        <taxon>Pneumocystis</taxon>
    </lineage>
</organism>
<dbReference type="RefSeq" id="XP_007872223.1">
    <property type="nucleotide sequence ID" value="XM_007874032.1"/>
</dbReference>
<dbReference type="InterPro" id="IPR038718">
    <property type="entry name" value="SNF2-like_sf"/>
</dbReference>
<dbReference type="PROSITE" id="PS51192">
    <property type="entry name" value="HELICASE_ATP_BIND_1"/>
    <property type="match status" value="1"/>
</dbReference>
<dbReference type="GO" id="GO:0005524">
    <property type="term" value="F:ATP binding"/>
    <property type="evidence" value="ECO:0007669"/>
    <property type="project" value="InterPro"/>
</dbReference>
<proteinExistence type="inferred from homology"/>
<dbReference type="InterPro" id="IPR014001">
    <property type="entry name" value="Helicase_ATP-bd"/>
</dbReference>
<dbReference type="STRING" id="1069680.M7NW25"/>
<dbReference type="EMBL" id="AFWA02000001">
    <property type="protein sequence ID" value="EMR11321.1"/>
    <property type="molecule type" value="Genomic_DNA"/>
</dbReference>
<evidence type="ECO:0000256" key="4">
    <source>
        <dbReference type="ARBA" id="ARBA00022763"/>
    </source>
</evidence>
<dbReference type="eggNOG" id="KOG0387">
    <property type="taxonomic scope" value="Eukaryota"/>
</dbReference>
<dbReference type="InterPro" id="IPR049730">
    <property type="entry name" value="SNF2/RAD54-like_C"/>
</dbReference>
<dbReference type="GO" id="GO:0008094">
    <property type="term" value="F:ATP-dependent activity, acting on DNA"/>
    <property type="evidence" value="ECO:0007669"/>
    <property type="project" value="EnsemblFungi"/>
</dbReference>
<dbReference type="PANTHER" id="PTHR45629:SF7">
    <property type="entry name" value="DNA EXCISION REPAIR PROTEIN ERCC-6-RELATED"/>
    <property type="match status" value="1"/>
</dbReference>
<dbReference type="OMA" id="NEFHQWW"/>
<dbReference type="AlphaFoldDB" id="M7NW25"/>
<dbReference type="GeneID" id="19894048"/>
<dbReference type="Gene3D" id="3.40.50.300">
    <property type="entry name" value="P-loop containing nucleotide triphosphate hydrolases"/>
    <property type="match status" value="1"/>
</dbReference>
<dbReference type="Pfam" id="PF00271">
    <property type="entry name" value="Helicase_C"/>
    <property type="match status" value="1"/>
</dbReference>
<dbReference type="GO" id="GO:0061635">
    <property type="term" value="P:regulation of protein complex stability"/>
    <property type="evidence" value="ECO:0007669"/>
    <property type="project" value="EnsemblFungi"/>
</dbReference>
<dbReference type="GO" id="GO:0016787">
    <property type="term" value="F:hydrolase activity"/>
    <property type="evidence" value="ECO:0007669"/>
    <property type="project" value="UniProtKB-KW"/>
</dbReference>
<dbReference type="SMART" id="SM00487">
    <property type="entry name" value="DEXDc"/>
    <property type="match status" value="1"/>
</dbReference>
<comment type="subcellular location">
    <subcellularLocation>
        <location evidence="1">Nucleus</location>
    </subcellularLocation>
</comment>
<evidence type="ECO:0000259" key="12">
    <source>
        <dbReference type="PROSITE" id="PS51192"/>
    </source>
</evidence>
<dbReference type="Pfam" id="PF00176">
    <property type="entry name" value="SNF2-rel_dom"/>
    <property type="match status" value="1"/>
</dbReference>
<evidence type="ECO:0000256" key="9">
    <source>
        <dbReference type="ARBA" id="ARBA00023204"/>
    </source>
</evidence>
<evidence type="ECO:0000256" key="8">
    <source>
        <dbReference type="ARBA" id="ARBA00023125"/>
    </source>
</evidence>
<protein>
    <recommendedName>
        <fullName evidence="16">DNA repair and recombination protein RAD26</fullName>
    </recommendedName>
</protein>
<name>M7NW25_PNEMU</name>
<feature type="domain" description="Helicase ATP-binding" evidence="12">
    <location>
        <begin position="351"/>
        <end position="540"/>
    </location>
</feature>
<evidence type="ECO:0000256" key="3">
    <source>
        <dbReference type="ARBA" id="ARBA00022741"/>
    </source>
</evidence>
<evidence type="ECO:0000259" key="13">
    <source>
        <dbReference type="PROSITE" id="PS51194"/>
    </source>
</evidence>
<dbReference type="GO" id="GO:0006283">
    <property type="term" value="P:transcription-coupled nucleotide-excision repair"/>
    <property type="evidence" value="ECO:0007669"/>
    <property type="project" value="EnsemblFungi"/>
</dbReference>
<dbReference type="GO" id="GO:0006357">
    <property type="term" value="P:regulation of transcription by RNA polymerase II"/>
    <property type="evidence" value="ECO:0007669"/>
    <property type="project" value="EnsemblFungi"/>
</dbReference>
<keyword evidence="6" id="KW-0347">Helicase</keyword>
<evidence type="ECO:0000256" key="10">
    <source>
        <dbReference type="ARBA" id="ARBA00023242"/>
    </source>
</evidence>
<dbReference type="Gene3D" id="3.40.50.10810">
    <property type="entry name" value="Tandem AAA-ATPase domain"/>
    <property type="match status" value="1"/>
</dbReference>
<keyword evidence="15" id="KW-1185">Reference proteome</keyword>
<dbReference type="InterPro" id="IPR027417">
    <property type="entry name" value="P-loop_NTPase"/>
</dbReference>
<evidence type="ECO:0000256" key="2">
    <source>
        <dbReference type="ARBA" id="ARBA00007025"/>
    </source>
</evidence>
<evidence type="ECO:0000256" key="11">
    <source>
        <dbReference type="SAM" id="Coils"/>
    </source>
</evidence>
<evidence type="ECO:0000313" key="15">
    <source>
        <dbReference type="Proteomes" id="UP000011958"/>
    </source>
</evidence>
<evidence type="ECO:0000256" key="5">
    <source>
        <dbReference type="ARBA" id="ARBA00022801"/>
    </source>
</evidence>
<keyword evidence="11" id="KW-0175">Coiled coil</keyword>
<evidence type="ECO:0000256" key="6">
    <source>
        <dbReference type="ARBA" id="ARBA00022806"/>
    </source>
</evidence>
<dbReference type="Pfam" id="PF25875">
    <property type="entry name" value="WHD_Rad26_CSB"/>
    <property type="match status" value="1"/>
</dbReference>
<dbReference type="SMART" id="SM00490">
    <property type="entry name" value="HELICc"/>
    <property type="match status" value="1"/>
</dbReference>
<keyword evidence="8" id="KW-0238">DNA-binding</keyword>
<dbReference type="InterPro" id="IPR000330">
    <property type="entry name" value="SNF2_N"/>
</dbReference>
<dbReference type="HOGENOM" id="CLU_000315_7_0_1"/>
<dbReference type="OrthoDB" id="413460at2759"/>
<keyword evidence="7" id="KW-0067">ATP-binding</keyword>
<feature type="coiled-coil region" evidence="11">
    <location>
        <begin position="84"/>
        <end position="118"/>
    </location>
</feature>
<evidence type="ECO:0008006" key="16">
    <source>
        <dbReference type="Google" id="ProtNLM"/>
    </source>
</evidence>
<evidence type="ECO:0000256" key="7">
    <source>
        <dbReference type="ARBA" id="ARBA00022840"/>
    </source>
</evidence>
<keyword evidence="3" id="KW-0547">Nucleotide-binding</keyword>
<accession>M7NW25</accession>
<keyword evidence="10" id="KW-0539">Nucleus</keyword>
<evidence type="ECO:0000313" key="14">
    <source>
        <dbReference type="EMBL" id="EMR11321.1"/>
    </source>
</evidence>
<keyword evidence="5" id="KW-0378">Hydrolase</keyword>
<evidence type="ECO:0000256" key="1">
    <source>
        <dbReference type="ARBA" id="ARBA00004123"/>
    </source>
</evidence>
<dbReference type="VEuPathDB" id="FungiDB:PNEG_00350"/>
<gene>
    <name evidence="14" type="ORF">PNEG_00350</name>
</gene>
<keyword evidence="4" id="KW-0227">DNA damage</keyword>
<dbReference type="SUPFAM" id="SSF52540">
    <property type="entry name" value="P-loop containing nucleoside triphosphate hydrolases"/>
    <property type="match status" value="2"/>
</dbReference>
<dbReference type="GO" id="GO:0005634">
    <property type="term" value="C:nucleus"/>
    <property type="evidence" value="ECO:0007669"/>
    <property type="project" value="TreeGrafter"/>
</dbReference>
<dbReference type="PANTHER" id="PTHR45629">
    <property type="entry name" value="SNF2/RAD54 FAMILY MEMBER"/>
    <property type="match status" value="1"/>
</dbReference>
<dbReference type="GO" id="GO:0000785">
    <property type="term" value="C:chromatin"/>
    <property type="evidence" value="ECO:0007669"/>
    <property type="project" value="EnsemblFungi"/>
</dbReference>
<dbReference type="Proteomes" id="UP000011958">
    <property type="component" value="Unassembled WGS sequence"/>
</dbReference>
<dbReference type="CDD" id="cd18000">
    <property type="entry name" value="DEXHc_ERCC6"/>
    <property type="match status" value="1"/>
</dbReference>
<reference evidence="15" key="1">
    <citation type="journal article" date="2016" name="Nat. Commun.">
        <title>Genome analysis of three Pneumocystis species reveals adaptation mechanisms to life exclusively in mammalian hosts.</title>
        <authorList>
            <person name="Ma L."/>
            <person name="Chen Z."/>
            <person name="Huang D.W."/>
            <person name="Kutty G."/>
            <person name="Ishihara M."/>
            <person name="Wang H."/>
            <person name="Abouelleil A."/>
            <person name="Bishop L."/>
            <person name="Davey E."/>
            <person name="Deng R."/>
            <person name="Deng X."/>
            <person name="Fan L."/>
            <person name="Fantoni G."/>
            <person name="Fitzgerald M."/>
            <person name="Gogineni E."/>
            <person name="Goldberg J.M."/>
            <person name="Handley G."/>
            <person name="Hu X."/>
            <person name="Huber C."/>
            <person name="Jiao X."/>
            <person name="Jones K."/>
            <person name="Levin J.Z."/>
            <person name="Liu Y."/>
            <person name="Macdonald P."/>
            <person name="Melnikov A."/>
            <person name="Raley C."/>
            <person name="Sassi M."/>
            <person name="Sherman B.T."/>
            <person name="Song X."/>
            <person name="Sykes S."/>
            <person name="Tran B."/>
            <person name="Walsh L."/>
            <person name="Xia Y."/>
            <person name="Yang J."/>
            <person name="Young S."/>
            <person name="Zeng Q."/>
            <person name="Zheng X."/>
            <person name="Stephens R."/>
            <person name="Nusbaum C."/>
            <person name="Birren B.W."/>
            <person name="Azadi P."/>
            <person name="Lempicki R.A."/>
            <person name="Cuomo C.A."/>
            <person name="Kovacs J.A."/>
        </authorList>
    </citation>
    <scope>NUCLEOTIDE SEQUENCE [LARGE SCALE GENOMIC DNA]</scope>
    <source>
        <strain evidence="15">B123</strain>
    </source>
</reference>
<dbReference type="CDD" id="cd18793">
    <property type="entry name" value="SF2_C_SNF"/>
    <property type="match status" value="1"/>
</dbReference>
<comment type="caution">
    <text evidence="14">The sequence shown here is derived from an EMBL/GenBank/DDBJ whole genome shotgun (WGS) entry which is preliminary data.</text>
</comment>